<keyword evidence="6 8" id="KW-0378">Hydrolase</keyword>
<name>A0A6N6Q974_9HYPH</name>
<keyword evidence="5 8" id="KW-0645">Protease</keyword>
<dbReference type="GO" id="GO:0004252">
    <property type="term" value="F:serine-type endopeptidase activity"/>
    <property type="evidence" value="ECO:0007669"/>
    <property type="project" value="InterPro"/>
</dbReference>
<evidence type="ECO:0000313" key="17">
    <source>
        <dbReference type="Proteomes" id="UP000558475"/>
    </source>
</evidence>
<dbReference type="InterPro" id="IPR000223">
    <property type="entry name" value="Pept_S26A_signal_pept_1"/>
</dbReference>
<evidence type="ECO:0000313" key="14">
    <source>
        <dbReference type="EMBL" id="NKW11161.1"/>
    </source>
</evidence>
<evidence type="ECO:0000256" key="5">
    <source>
        <dbReference type="ARBA" id="ARBA00022670"/>
    </source>
</evidence>
<dbReference type="Proteomes" id="UP000430843">
    <property type="component" value="Unassembled WGS sequence"/>
</dbReference>
<dbReference type="SUPFAM" id="SSF51306">
    <property type="entry name" value="LexA/Signal peptidase"/>
    <property type="match status" value="1"/>
</dbReference>
<evidence type="ECO:0000259" key="10">
    <source>
        <dbReference type="Pfam" id="PF10502"/>
    </source>
</evidence>
<dbReference type="Pfam" id="PF10502">
    <property type="entry name" value="Peptidase_S26"/>
    <property type="match status" value="1"/>
</dbReference>
<comment type="caution">
    <text evidence="11">The sequence shown here is derived from an EMBL/GenBank/DDBJ whole genome shotgun (WGS) entry which is preliminary data.</text>
</comment>
<feature type="active site" evidence="7">
    <location>
        <position position="24"/>
    </location>
</feature>
<proteinExistence type="inferred from homology"/>
<feature type="active site" evidence="7">
    <location>
        <position position="65"/>
    </location>
</feature>
<dbReference type="GO" id="GO:0016020">
    <property type="term" value="C:membrane"/>
    <property type="evidence" value="ECO:0007669"/>
    <property type="project" value="UniProtKB-SubCell"/>
</dbReference>
<comment type="subcellular location">
    <subcellularLocation>
        <location evidence="9">Membrane</location>
        <topology evidence="9">Single-pass type II membrane protein</topology>
    </subcellularLocation>
</comment>
<evidence type="ECO:0000313" key="16">
    <source>
        <dbReference type="Proteomes" id="UP000481643"/>
    </source>
</evidence>
<dbReference type="PROSITE" id="PS00501">
    <property type="entry name" value="SPASE_I_1"/>
    <property type="match status" value="1"/>
</dbReference>
<reference evidence="15 16" key="1">
    <citation type="submission" date="2019-09" db="EMBL/GenBank/DDBJ databases">
        <title>Taxonomic organization of the family Brucellaceae based on a phylogenomic approach.</title>
        <authorList>
            <person name="Leclercq S."/>
            <person name="Cloeckaert A."/>
            <person name="Zygmunt M.S."/>
        </authorList>
    </citation>
    <scope>NUCLEOTIDE SEQUENCE [LARGE SCALE GENOMIC DNA]</scope>
    <source>
        <strain evidence="11 15">LMG 18957</strain>
        <strain evidence="12 16">WS1830</strain>
    </source>
</reference>
<dbReference type="Proteomes" id="UP000558475">
    <property type="component" value="Unassembled WGS sequence"/>
</dbReference>
<evidence type="ECO:0000256" key="9">
    <source>
        <dbReference type="RuleBase" id="RU362042"/>
    </source>
</evidence>
<reference evidence="13 17" key="2">
    <citation type="submission" date="2020-04" db="EMBL/GenBank/DDBJ databases">
        <title>Whole genome sequencing of clinical and environmental type strains of Ochrobactrum.</title>
        <authorList>
            <person name="Dharne M."/>
        </authorList>
    </citation>
    <scope>NUCLEOTIDE SEQUENCE [LARGE SCALE GENOMIC DNA]</scope>
    <source>
        <strain evidence="13 17">DSM 13340</strain>
    </source>
</reference>
<evidence type="ECO:0000256" key="7">
    <source>
        <dbReference type="PIRSR" id="PIRSR600223-1"/>
    </source>
</evidence>
<evidence type="ECO:0000256" key="1">
    <source>
        <dbReference type="ARBA" id="ARBA00000677"/>
    </source>
</evidence>
<evidence type="ECO:0000256" key="4">
    <source>
        <dbReference type="ARBA" id="ARBA00019232"/>
    </source>
</evidence>
<dbReference type="EMBL" id="JAAXZB010000003">
    <property type="protein sequence ID" value="NKW11161.1"/>
    <property type="molecule type" value="Genomic_DNA"/>
</dbReference>
<dbReference type="GO" id="GO:0006465">
    <property type="term" value="P:signal peptide processing"/>
    <property type="evidence" value="ECO:0007669"/>
    <property type="project" value="InterPro"/>
</dbReference>
<dbReference type="Proteomes" id="UP000481643">
    <property type="component" value="Unassembled WGS sequence"/>
</dbReference>
<comment type="similarity">
    <text evidence="2 9">Belongs to the peptidase S26 family.</text>
</comment>
<evidence type="ECO:0000256" key="8">
    <source>
        <dbReference type="RuleBase" id="RU003993"/>
    </source>
</evidence>
<evidence type="ECO:0000313" key="12">
    <source>
        <dbReference type="EMBL" id="KAB2677216.1"/>
    </source>
</evidence>
<dbReference type="PANTHER" id="PTHR43390:SF1">
    <property type="entry name" value="CHLOROPLAST PROCESSING PEPTIDASE"/>
    <property type="match status" value="1"/>
</dbReference>
<evidence type="ECO:0000256" key="3">
    <source>
        <dbReference type="ARBA" id="ARBA00013208"/>
    </source>
</evidence>
<dbReference type="EC" id="3.4.21.89" evidence="3 8"/>
<dbReference type="InterPro" id="IPR019756">
    <property type="entry name" value="Pept_S26A_signal_pept_1_Ser-AS"/>
</dbReference>
<accession>A0A6N6Q974</accession>
<dbReference type="EMBL" id="WBWA01000023">
    <property type="protein sequence ID" value="KAB2663215.1"/>
    <property type="molecule type" value="Genomic_DNA"/>
</dbReference>
<dbReference type="InterPro" id="IPR036286">
    <property type="entry name" value="LexA/Signal_pep-like_sf"/>
</dbReference>
<evidence type="ECO:0000313" key="11">
    <source>
        <dbReference type="EMBL" id="KAB2663215.1"/>
    </source>
</evidence>
<dbReference type="CDD" id="cd06530">
    <property type="entry name" value="S26_SPase_I"/>
    <property type="match status" value="1"/>
</dbReference>
<gene>
    <name evidence="11" type="primary">lepB</name>
    <name evidence="11" type="ORF">F9K91_19325</name>
    <name evidence="12" type="ORF">F9L08_25590</name>
    <name evidence="13" type="ORF">HGG76_24835</name>
    <name evidence="14" type="ORF">HGG76_26310</name>
</gene>
<dbReference type="AlphaFoldDB" id="A0A6N6Q974"/>
<evidence type="ECO:0000256" key="2">
    <source>
        <dbReference type="ARBA" id="ARBA00009370"/>
    </source>
</evidence>
<organism evidence="11 15">
    <name type="scientific">Brucella tritici</name>
    <dbReference type="NCBI Taxonomy" id="94626"/>
    <lineage>
        <taxon>Bacteria</taxon>
        <taxon>Pseudomonadati</taxon>
        <taxon>Pseudomonadota</taxon>
        <taxon>Alphaproteobacteria</taxon>
        <taxon>Hyphomicrobiales</taxon>
        <taxon>Brucellaceae</taxon>
        <taxon>Brucella/Ochrobactrum group</taxon>
        <taxon>Brucella</taxon>
    </lineage>
</organism>
<dbReference type="Gene3D" id="2.10.109.10">
    <property type="entry name" value="Umud Fragment, subunit A"/>
    <property type="match status" value="1"/>
</dbReference>
<dbReference type="PROSITE" id="PS00760">
    <property type="entry name" value="SPASE_I_2"/>
    <property type="match status" value="1"/>
</dbReference>
<dbReference type="GO" id="GO:0009003">
    <property type="term" value="F:signal peptidase activity"/>
    <property type="evidence" value="ECO:0007669"/>
    <property type="project" value="UniProtKB-EC"/>
</dbReference>
<dbReference type="RefSeq" id="WP_151558659.1">
    <property type="nucleotide sequence ID" value="NZ_WBVX01000042.1"/>
</dbReference>
<feature type="domain" description="Peptidase S26" evidence="10">
    <location>
        <begin position="5"/>
        <end position="144"/>
    </location>
</feature>
<evidence type="ECO:0000313" key="15">
    <source>
        <dbReference type="Proteomes" id="UP000430843"/>
    </source>
</evidence>
<evidence type="ECO:0000313" key="13">
    <source>
        <dbReference type="EMBL" id="NKW11042.1"/>
    </source>
</evidence>
<dbReference type="EMBL" id="JAAXZB010000003">
    <property type="protein sequence ID" value="NKW11042.1"/>
    <property type="molecule type" value="Genomic_DNA"/>
</dbReference>
<evidence type="ECO:0000256" key="6">
    <source>
        <dbReference type="ARBA" id="ARBA00022801"/>
    </source>
</evidence>
<dbReference type="PANTHER" id="PTHR43390">
    <property type="entry name" value="SIGNAL PEPTIDASE I"/>
    <property type="match status" value="1"/>
</dbReference>
<comment type="catalytic activity">
    <reaction evidence="1 8">
        <text>Cleavage of hydrophobic, N-terminal signal or leader sequences from secreted and periplasmic proteins.</text>
        <dbReference type="EC" id="3.4.21.89"/>
    </reaction>
</comment>
<protein>
    <recommendedName>
        <fullName evidence="4 8">Signal peptidase I</fullName>
        <ecNumber evidence="3 8">3.4.21.89</ecNumber>
    </recommendedName>
</protein>
<dbReference type="EMBL" id="WBVX01000042">
    <property type="protein sequence ID" value="KAB2677216.1"/>
    <property type="molecule type" value="Genomic_DNA"/>
</dbReference>
<dbReference type="InterPro" id="IPR019533">
    <property type="entry name" value="Peptidase_S26"/>
</dbReference>
<dbReference type="InterPro" id="IPR019757">
    <property type="entry name" value="Pept_S26A_signal_pept_1_Lys-AS"/>
</dbReference>
<dbReference type="NCBIfam" id="TIGR02227">
    <property type="entry name" value="sigpep_I_bact"/>
    <property type="match status" value="1"/>
</dbReference>
<sequence length="164" mass="18156">MLGAILGATVHRWIFFVIRIQSWSMCPTLMPGQFALVTRVYSERSIARGHIVVAASDELGLMIIKRVIGTPGDVIDIDGSGRIKVNNLVLVEPYIETWAGPAGTFIVPPQHVLLLGDNRSQSIDSRQWQRPFLPVTAIRGRLVFKTRRCRSQKPLAPPGSTVDT</sequence>
<dbReference type="PRINTS" id="PR00727">
    <property type="entry name" value="LEADERPTASE"/>
</dbReference>
<keyword evidence="15" id="KW-1185">Reference proteome</keyword>